<accession>E2AH88</accession>
<keyword evidence="3" id="KW-1185">Reference proteome</keyword>
<feature type="compositionally biased region" description="Low complexity" evidence="1">
    <location>
        <begin position="890"/>
        <end position="900"/>
    </location>
</feature>
<evidence type="ECO:0000313" key="2">
    <source>
        <dbReference type="EMBL" id="EFN67205.1"/>
    </source>
</evidence>
<feature type="region of interest" description="Disordered" evidence="1">
    <location>
        <begin position="505"/>
        <end position="567"/>
    </location>
</feature>
<feature type="compositionally biased region" description="Basic and acidic residues" evidence="1">
    <location>
        <begin position="939"/>
        <end position="957"/>
    </location>
</feature>
<sequence>MVLTFQLDSRISDSRSSILIMSIIEGILSEIGKSCRSKNSSLFRRCSCGLTERKRDWLRTEGSFWSKGKVQGGKEREVSGRKERSANALPFLLLVICAISAASIIRNGRGGPNNIRRIRRINLSEYLVPPPPPRLHPPGRVARLVTPPPTEGSGYFSQFMNWLNPFAFSETLLPPPPPPPYTETPYPPKLSSVSPKFVPPSAPAEIYGGPSPTTYDKPPPPPASYSEYPPANKAKNCNPCNKEPWIPIQHGEFSHSGAASFAPPPPPSLDGRYLPPRNHETPHDAYHAASQEVRAASQEVRATDFSLAPPLPGEEGSFINPLPNPHLYPGAIPPLYKAELFNYSVEAVSNSNSEYLDAPPASSSPVFENVLSTGNGSFPGAEFNFNSGASVYSHPSNSDRGVIHQEYINPGANNGELDYFNLQNYVAHGDLSPSDTQISHGHSDLIPDQQRFENTATQSSFDSISHQTSFDNSDVSIDQNLSGSYGISGLDQIPGNLEHQYNDLSSSANVAEDSRAPLRVTDGSSAKSEDSIHFEESPLLDFTDKDESRTDSSSIPPTSNAFTDSTNTEAAGTTLTHDDEVYGTHHDITATESYFPEDHFQTIKFVTPSEESKINDTTTQDSNEGLRDNKILRGQDVSYIPPSDQVGYLWPSVLSTTSRNTESRKYWPSAKPVLNIFDDAEETLNENINVKPKDANKTSTKLNDKKKNKQVQVIIPYTSQYTPLPFHSSHDSHHERKALNFTRESNHDYFIEESRRNVKVSLPNSSYIWNISTLLGNIIRKPVGIKVNNSIDVHKLQKNIDNWTIQEYSKGTTASTISSSSVNPYLFPSKQIPDKYLTTTESVNSAIGPYNDNVKTFTLAGFSFNDLDYKGSASEHVEGQRVKMTENSKSESSTEASTASTKDDLIWQGFSVDISPVNKERIYVVTPLPYNVTTPKSNSADKKKEKAMKEADRNSKVLETDTKRTKNKSNTFELIEKAYQVLPQAVNNLAVASTGPESVPLWGIMEHEEFATLDENEHESEDSESLESPVLYAGHSKVSRARR</sequence>
<feature type="compositionally biased region" description="Polar residues" evidence="1">
    <location>
        <begin position="551"/>
        <end position="567"/>
    </location>
</feature>
<feature type="compositionally biased region" description="Basic and acidic residues" evidence="1">
    <location>
        <begin position="527"/>
        <end position="550"/>
    </location>
</feature>
<evidence type="ECO:0000313" key="3">
    <source>
        <dbReference type="Proteomes" id="UP000000311"/>
    </source>
</evidence>
<feature type="compositionally biased region" description="Acidic residues" evidence="1">
    <location>
        <begin position="1012"/>
        <end position="1025"/>
    </location>
</feature>
<dbReference type="STRING" id="104421.E2AH88"/>
<reference evidence="2 3" key="1">
    <citation type="journal article" date="2010" name="Science">
        <title>Genomic comparison of the ants Camponotus floridanus and Harpegnathos saltator.</title>
        <authorList>
            <person name="Bonasio R."/>
            <person name="Zhang G."/>
            <person name="Ye C."/>
            <person name="Mutti N.S."/>
            <person name="Fang X."/>
            <person name="Qin N."/>
            <person name="Donahue G."/>
            <person name="Yang P."/>
            <person name="Li Q."/>
            <person name="Li C."/>
            <person name="Zhang P."/>
            <person name="Huang Z."/>
            <person name="Berger S.L."/>
            <person name="Reinberg D."/>
            <person name="Wang J."/>
            <person name="Liebig J."/>
        </authorList>
    </citation>
    <scope>NUCLEOTIDE SEQUENCE [LARGE SCALE GENOMIC DNA]</scope>
    <source>
        <strain evidence="3">C129</strain>
    </source>
</reference>
<feature type="region of interest" description="Disordered" evidence="1">
    <location>
        <begin position="174"/>
        <end position="225"/>
    </location>
</feature>
<dbReference type="OMA" id="PPIFNAR"/>
<evidence type="ECO:0000256" key="1">
    <source>
        <dbReference type="SAM" id="MobiDB-lite"/>
    </source>
</evidence>
<organism evidence="3">
    <name type="scientific">Camponotus floridanus</name>
    <name type="common">Florida carpenter ant</name>
    <dbReference type="NCBI Taxonomy" id="104421"/>
    <lineage>
        <taxon>Eukaryota</taxon>
        <taxon>Metazoa</taxon>
        <taxon>Ecdysozoa</taxon>
        <taxon>Arthropoda</taxon>
        <taxon>Hexapoda</taxon>
        <taxon>Insecta</taxon>
        <taxon>Pterygota</taxon>
        <taxon>Neoptera</taxon>
        <taxon>Endopterygota</taxon>
        <taxon>Hymenoptera</taxon>
        <taxon>Apocrita</taxon>
        <taxon>Aculeata</taxon>
        <taxon>Formicoidea</taxon>
        <taxon>Formicidae</taxon>
        <taxon>Formicinae</taxon>
        <taxon>Camponotus</taxon>
    </lineage>
</organism>
<dbReference type="AlphaFoldDB" id="E2AH88"/>
<feature type="compositionally biased region" description="Basic and acidic residues" evidence="1">
    <location>
        <begin position="875"/>
        <end position="889"/>
    </location>
</feature>
<dbReference type="OrthoDB" id="6630523at2759"/>
<dbReference type="EMBL" id="GL439483">
    <property type="protein sequence ID" value="EFN67205.1"/>
    <property type="molecule type" value="Genomic_DNA"/>
</dbReference>
<dbReference type="InParanoid" id="E2AH88"/>
<gene>
    <name evidence="2" type="ORF">EAG_09076</name>
</gene>
<name>E2AH88_CAMFO</name>
<dbReference type="Proteomes" id="UP000000311">
    <property type="component" value="Unassembled WGS sequence"/>
</dbReference>
<feature type="compositionally biased region" description="Pro residues" evidence="1">
    <location>
        <begin position="174"/>
        <end position="188"/>
    </location>
</feature>
<protein>
    <submittedName>
        <fullName evidence="2">Uncharacterized protein</fullName>
    </submittedName>
</protein>
<feature type="region of interest" description="Disordered" evidence="1">
    <location>
        <begin position="875"/>
        <end position="900"/>
    </location>
</feature>
<feature type="region of interest" description="Disordered" evidence="1">
    <location>
        <begin position="935"/>
        <end position="957"/>
    </location>
</feature>
<proteinExistence type="predicted"/>
<feature type="region of interest" description="Disordered" evidence="1">
    <location>
        <begin position="1012"/>
        <end position="1043"/>
    </location>
</feature>